<gene>
    <name evidence="2" type="ORF">PCOR1329_LOCUS41467</name>
</gene>
<name>A0ABN9TR35_9DINO</name>
<feature type="non-terminal residue" evidence="2">
    <location>
        <position position="107"/>
    </location>
</feature>
<dbReference type="EMBL" id="CAUYUJ010014988">
    <property type="protein sequence ID" value="CAK0848569.1"/>
    <property type="molecule type" value="Genomic_DNA"/>
</dbReference>
<proteinExistence type="predicted"/>
<evidence type="ECO:0000313" key="3">
    <source>
        <dbReference type="Proteomes" id="UP001189429"/>
    </source>
</evidence>
<sequence>MAVVELQRTRTEILLSKQARCSTKKKLSGHERVLQVLVPDDRHRRLCRTCRSASHGPSVHRGHGRPSRSPAPRPRGGHGASGEPDEGGYRQILEPGLEPVEADAREQ</sequence>
<comment type="caution">
    <text evidence="2">The sequence shown here is derived from an EMBL/GenBank/DDBJ whole genome shotgun (WGS) entry which is preliminary data.</text>
</comment>
<accession>A0ABN9TR35</accession>
<dbReference type="Proteomes" id="UP001189429">
    <property type="component" value="Unassembled WGS sequence"/>
</dbReference>
<organism evidence="2 3">
    <name type="scientific">Prorocentrum cordatum</name>
    <dbReference type="NCBI Taxonomy" id="2364126"/>
    <lineage>
        <taxon>Eukaryota</taxon>
        <taxon>Sar</taxon>
        <taxon>Alveolata</taxon>
        <taxon>Dinophyceae</taxon>
        <taxon>Prorocentrales</taxon>
        <taxon>Prorocentraceae</taxon>
        <taxon>Prorocentrum</taxon>
    </lineage>
</organism>
<evidence type="ECO:0000313" key="2">
    <source>
        <dbReference type="EMBL" id="CAK0848569.1"/>
    </source>
</evidence>
<feature type="region of interest" description="Disordered" evidence="1">
    <location>
        <begin position="49"/>
        <end position="107"/>
    </location>
</feature>
<evidence type="ECO:0000256" key="1">
    <source>
        <dbReference type="SAM" id="MobiDB-lite"/>
    </source>
</evidence>
<keyword evidence="3" id="KW-1185">Reference proteome</keyword>
<reference evidence="2" key="1">
    <citation type="submission" date="2023-10" db="EMBL/GenBank/DDBJ databases">
        <authorList>
            <person name="Chen Y."/>
            <person name="Shah S."/>
            <person name="Dougan E. K."/>
            <person name="Thang M."/>
            <person name="Chan C."/>
        </authorList>
    </citation>
    <scope>NUCLEOTIDE SEQUENCE [LARGE SCALE GENOMIC DNA]</scope>
</reference>
<protein>
    <submittedName>
        <fullName evidence="2">Uncharacterized protein</fullName>
    </submittedName>
</protein>